<dbReference type="AlphaFoldDB" id="G4Z9B9"/>
<protein>
    <submittedName>
        <fullName evidence="1">Uncharacterized protein</fullName>
    </submittedName>
</protein>
<evidence type="ECO:0000313" key="1">
    <source>
        <dbReference type="EMBL" id="EGZ21920.1"/>
    </source>
</evidence>
<evidence type="ECO:0000313" key="2">
    <source>
        <dbReference type="Proteomes" id="UP000002640"/>
    </source>
</evidence>
<dbReference type="GeneID" id="20656711"/>
<keyword evidence="2" id="KW-1185">Reference proteome</keyword>
<dbReference type="InParanoid" id="G4Z9B9"/>
<dbReference type="Proteomes" id="UP000002640">
    <property type="component" value="Unassembled WGS sequence"/>
</dbReference>
<dbReference type="RefSeq" id="XP_009524637.1">
    <property type="nucleotide sequence ID" value="XM_009526342.1"/>
</dbReference>
<name>G4Z9B9_PHYSP</name>
<reference evidence="1 2" key="1">
    <citation type="journal article" date="2006" name="Science">
        <title>Phytophthora genome sequences uncover evolutionary origins and mechanisms of pathogenesis.</title>
        <authorList>
            <person name="Tyler B.M."/>
            <person name="Tripathy S."/>
            <person name="Zhang X."/>
            <person name="Dehal P."/>
            <person name="Jiang R.H."/>
            <person name="Aerts A."/>
            <person name="Arredondo F.D."/>
            <person name="Baxter L."/>
            <person name="Bensasson D."/>
            <person name="Beynon J.L."/>
            <person name="Chapman J."/>
            <person name="Damasceno C.M."/>
            <person name="Dorrance A.E."/>
            <person name="Dou D."/>
            <person name="Dickerman A.W."/>
            <person name="Dubchak I.L."/>
            <person name="Garbelotto M."/>
            <person name="Gijzen M."/>
            <person name="Gordon S.G."/>
            <person name="Govers F."/>
            <person name="Grunwald N.J."/>
            <person name="Huang W."/>
            <person name="Ivors K.L."/>
            <person name="Jones R.W."/>
            <person name="Kamoun S."/>
            <person name="Krampis K."/>
            <person name="Lamour K.H."/>
            <person name="Lee M.K."/>
            <person name="McDonald W.H."/>
            <person name="Medina M."/>
            <person name="Meijer H.J."/>
            <person name="Nordberg E.K."/>
            <person name="Maclean D.J."/>
            <person name="Ospina-Giraldo M.D."/>
            <person name="Morris P.F."/>
            <person name="Phuntumart V."/>
            <person name="Putnam N.H."/>
            <person name="Rash S."/>
            <person name="Rose J.K."/>
            <person name="Sakihama Y."/>
            <person name="Salamov A.A."/>
            <person name="Savidor A."/>
            <person name="Scheuring C.F."/>
            <person name="Smith B.M."/>
            <person name="Sobral B.W."/>
            <person name="Terry A."/>
            <person name="Torto-Alalibo T.A."/>
            <person name="Win J."/>
            <person name="Xu Z."/>
            <person name="Zhang H."/>
            <person name="Grigoriev I.V."/>
            <person name="Rokhsar D.S."/>
            <person name="Boore J.L."/>
        </authorList>
    </citation>
    <scope>NUCLEOTIDE SEQUENCE [LARGE SCALE GENOMIC DNA]</scope>
    <source>
        <strain evidence="1 2">P6497</strain>
    </source>
</reference>
<dbReference type="KEGG" id="psoj:PHYSODRAFT_491495"/>
<gene>
    <name evidence="1" type="ORF">PHYSODRAFT_491495</name>
</gene>
<dbReference type="EMBL" id="JH159153">
    <property type="protein sequence ID" value="EGZ21920.1"/>
    <property type="molecule type" value="Genomic_DNA"/>
</dbReference>
<feature type="non-terminal residue" evidence="1">
    <location>
        <position position="1"/>
    </location>
</feature>
<sequence>LITSCQNFDVNFESRSETIDFGTPCLFCCYRRVRGNELSTLRQPVHNNHNGVFSGCRLR</sequence>
<accession>G4Z9B9</accession>
<organism evidence="1 2">
    <name type="scientific">Phytophthora sojae (strain P6497)</name>
    <name type="common">Soybean stem and root rot agent</name>
    <name type="synonym">Phytophthora megasperma f. sp. glycines</name>
    <dbReference type="NCBI Taxonomy" id="1094619"/>
    <lineage>
        <taxon>Eukaryota</taxon>
        <taxon>Sar</taxon>
        <taxon>Stramenopiles</taxon>
        <taxon>Oomycota</taxon>
        <taxon>Peronosporomycetes</taxon>
        <taxon>Peronosporales</taxon>
        <taxon>Peronosporaceae</taxon>
        <taxon>Phytophthora</taxon>
    </lineage>
</organism>
<proteinExistence type="predicted"/>